<dbReference type="Pfam" id="PF15919">
    <property type="entry name" value="HicB_lk_antitox"/>
    <property type="match status" value="1"/>
</dbReference>
<dbReference type="InterPro" id="IPR031807">
    <property type="entry name" value="HicB-like"/>
</dbReference>
<evidence type="ECO:0000313" key="3">
    <source>
        <dbReference type="Proteomes" id="UP001055247"/>
    </source>
</evidence>
<name>A0AAV4ZKQ8_9HYPH</name>
<dbReference type="EMBL" id="BPQO01000008">
    <property type="protein sequence ID" value="GJD88741.1"/>
    <property type="molecule type" value="Genomic_DNA"/>
</dbReference>
<dbReference type="RefSeq" id="WP_066924010.1">
    <property type="nucleotide sequence ID" value="NZ_BPQO01000008.1"/>
</dbReference>
<gene>
    <name evidence="2" type="ORF">BHAOGJBA_2262</name>
</gene>
<evidence type="ECO:0000313" key="2">
    <source>
        <dbReference type="EMBL" id="GJD88741.1"/>
    </source>
</evidence>
<proteinExistence type="predicted"/>
<feature type="domain" description="HicB-like antitoxin of toxin-antitoxin system" evidence="1">
    <location>
        <begin position="6"/>
        <end position="67"/>
    </location>
</feature>
<protein>
    <recommendedName>
        <fullName evidence="1">HicB-like antitoxin of toxin-antitoxin system domain-containing protein</fullName>
    </recommendedName>
</protein>
<accession>A0AAV4ZKQ8</accession>
<comment type="caution">
    <text evidence="2">The sequence shown here is derived from an EMBL/GenBank/DDBJ whole genome shotgun (WGS) entry which is preliminary data.</text>
</comment>
<dbReference type="Gene3D" id="3.30.160.250">
    <property type="match status" value="1"/>
</dbReference>
<dbReference type="InterPro" id="IPR035069">
    <property type="entry name" value="TTHA1013/TTHA0281-like"/>
</dbReference>
<dbReference type="SUPFAM" id="SSF143100">
    <property type="entry name" value="TTHA1013/TTHA0281-like"/>
    <property type="match status" value="1"/>
</dbReference>
<dbReference type="Proteomes" id="UP001055247">
    <property type="component" value="Unassembled WGS sequence"/>
</dbReference>
<reference evidence="2" key="1">
    <citation type="journal article" date="2016" name="Front. Microbiol.">
        <title>Genome Sequence of the Piezophilic, Mesophilic Sulfate-Reducing Bacterium Desulfovibrio indicus J2T.</title>
        <authorList>
            <person name="Cao J."/>
            <person name="Maignien L."/>
            <person name="Shao Z."/>
            <person name="Alain K."/>
            <person name="Jebbar M."/>
        </authorList>
    </citation>
    <scope>NUCLEOTIDE SEQUENCE</scope>
    <source>
        <strain evidence="2">DSM 16372</strain>
    </source>
</reference>
<reference evidence="2" key="2">
    <citation type="submission" date="2021-08" db="EMBL/GenBank/DDBJ databases">
        <authorList>
            <person name="Tani A."/>
            <person name="Ola A."/>
            <person name="Ogura Y."/>
            <person name="Katsura K."/>
            <person name="Hayashi T."/>
        </authorList>
    </citation>
    <scope>NUCLEOTIDE SEQUENCE</scope>
    <source>
        <strain evidence="2">DSM 16372</strain>
    </source>
</reference>
<sequence length="75" mass="7851">MSERVYPVVIAPLTVEDGGGFAATVPDLPGCRSDGASPQEALRNVQDAIEAWIALAHDLGHAVPPPSRHPERALG</sequence>
<dbReference type="AlphaFoldDB" id="A0AAV4ZKQ8"/>
<evidence type="ECO:0000259" key="1">
    <source>
        <dbReference type="Pfam" id="PF15919"/>
    </source>
</evidence>
<keyword evidence="3" id="KW-1185">Reference proteome</keyword>
<organism evidence="2 3">
    <name type="scientific">Methylobacterium hispanicum</name>
    <dbReference type="NCBI Taxonomy" id="270350"/>
    <lineage>
        <taxon>Bacteria</taxon>
        <taxon>Pseudomonadati</taxon>
        <taxon>Pseudomonadota</taxon>
        <taxon>Alphaproteobacteria</taxon>
        <taxon>Hyphomicrobiales</taxon>
        <taxon>Methylobacteriaceae</taxon>
        <taxon>Methylobacterium</taxon>
    </lineage>
</organism>